<feature type="transmembrane region" description="Helical" evidence="1">
    <location>
        <begin position="166"/>
        <end position="182"/>
    </location>
</feature>
<keyword evidence="1" id="KW-0812">Transmembrane</keyword>
<sequence>MHDIRSRTPLLTPKGVFLCLVLSLVLCWPIWAFSSHFVFADTASYFRGGGAIWKTLLDLLPAWDGATSTGPTAAATPAQGTTLTTDADGKSTTGRSFTYSALAYAAFATAGYWALPVFQAFIALLFVFALVDHVMVQRPYTLIIGFVLVASLTTLPWFSVYLMPDVFAGVIVLYGGLLLARYDELTPRQRVAFTLLAALAVTFHYGYPPLMAGIAGLVLFWRLCQRRLSVGFIAAALVPLFFAPLLNMAASSAVLGKASATPQRLPILLARSLEDGPAYWYLQEACPEAELALCELFGRDIPQHVGEFLWDDEGIESLSAEQMDRVREEEFAVLAQAFRAYPIAQSRSLLKNAAKQTVLIGTGNIAVAADLDARHRPIRPAPDHPVRPALAAFDDIVFWATWLLCVPLVLLAASGRLTGQHAMLVTGVLVGVLLNAGIFGGLSAPVERYQSRVIWVLPVLSVLFVSHWRARSAVQSTTPPRQEVPG</sequence>
<keyword evidence="3" id="KW-1185">Reference proteome</keyword>
<accession>A0ABT3BJV4</accession>
<feature type="transmembrane region" description="Helical" evidence="1">
    <location>
        <begin position="194"/>
        <end position="220"/>
    </location>
</feature>
<feature type="transmembrane region" description="Helical" evidence="1">
    <location>
        <begin position="101"/>
        <end position="128"/>
    </location>
</feature>
<gene>
    <name evidence="2" type="ORF">MUB52_20665</name>
</gene>
<dbReference type="RefSeq" id="WP_263846062.1">
    <property type="nucleotide sequence ID" value="NZ_JALIEB010000021.1"/>
</dbReference>
<comment type="caution">
    <text evidence="2">The sequence shown here is derived from an EMBL/GenBank/DDBJ whole genome shotgun (WGS) entry which is preliminary data.</text>
</comment>
<feature type="transmembrane region" description="Helical" evidence="1">
    <location>
        <begin position="396"/>
        <end position="415"/>
    </location>
</feature>
<reference evidence="2 3" key="1">
    <citation type="submission" date="2022-04" db="EMBL/GenBank/DDBJ databases">
        <title>Roseobacter sp. WL0113 is a bacterium isolated from neritic sediment.</title>
        <authorList>
            <person name="Wang L."/>
            <person name="He W."/>
            <person name="Zhang D.-F."/>
        </authorList>
    </citation>
    <scope>NUCLEOTIDE SEQUENCE [LARGE SCALE GENOMIC DNA]</scope>
    <source>
        <strain evidence="2 3">WL0113</strain>
    </source>
</reference>
<feature type="transmembrane region" description="Helical" evidence="1">
    <location>
        <begin position="421"/>
        <end position="441"/>
    </location>
</feature>
<evidence type="ECO:0000313" key="3">
    <source>
        <dbReference type="Proteomes" id="UP001208690"/>
    </source>
</evidence>
<protein>
    <recommendedName>
        <fullName evidence="4">Glycosyltransferase RgtA/B/C/D-like domain-containing protein</fullName>
    </recommendedName>
</protein>
<keyword evidence="1" id="KW-0472">Membrane</keyword>
<feature type="transmembrane region" description="Helical" evidence="1">
    <location>
        <begin position="140"/>
        <end position="160"/>
    </location>
</feature>
<feature type="transmembrane region" description="Helical" evidence="1">
    <location>
        <begin position="232"/>
        <end position="255"/>
    </location>
</feature>
<proteinExistence type="predicted"/>
<keyword evidence="1" id="KW-1133">Transmembrane helix</keyword>
<evidence type="ECO:0000313" key="2">
    <source>
        <dbReference type="EMBL" id="MCV3273855.1"/>
    </source>
</evidence>
<organism evidence="2 3">
    <name type="scientific">Roseobacter sinensis</name>
    <dbReference type="NCBI Taxonomy" id="2931391"/>
    <lineage>
        <taxon>Bacteria</taxon>
        <taxon>Pseudomonadati</taxon>
        <taxon>Pseudomonadota</taxon>
        <taxon>Alphaproteobacteria</taxon>
        <taxon>Rhodobacterales</taxon>
        <taxon>Roseobacteraceae</taxon>
        <taxon>Roseobacter</taxon>
    </lineage>
</organism>
<evidence type="ECO:0008006" key="4">
    <source>
        <dbReference type="Google" id="ProtNLM"/>
    </source>
</evidence>
<dbReference type="EMBL" id="JALIEB010000021">
    <property type="protein sequence ID" value="MCV3273855.1"/>
    <property type="molecule type" value="Genomic_DNA"/>
</dbReference>
<name>A0ABT3BJV4_9RHOB</name>
<dbReference type="Proteomes" id="UP001208690">
    <property type="component" value="Unassembled WGS sequence"/>
</dbReference>
<evidence type="ECO:0000256" key="1">
    <source>
        <dbReference type="SAM" id="Phobius"/>
    </source>
</evidence>